<dbReference type="InParanoid" id="A0A3Q7EF06"/>
<accession>A0A3Q7EF06</accession>
<reference evidence="1" key="2">
    <citation type="submission" date="2019-01" db="UniProtKB">
        <authorList>
            <consortium name="EnsemblPlants"/>
        </authorList>
    </citation>
    <scope>IDENTIFICATION</scope>
    <source>
        <strain evidence="1">cv. Heinz 1706</strain>
    </source>
</reference>
<reference evidence="1" key="1">
    <citation type="journal article" date="2012" name="Nature">
        <title>The tomato genome sequence provides insights into fleshy fruit evolution.</title>
        <authorList>
            <consortium name="Tomato Genome Consortium"/>
        </authorList>
    </citation>
    <scope>NUCLEOTIDE SEQUENCE [LARGE SCALE GENOMIC DNA]</scope>
    <source>
        <strain evidence="1">cv. Heinz 1706</strain>
    </source>
</reference>
<dbReference type="Proteomes" id="UP000004994">
    <property type="component" value="Chromosome 1"/>
</dbReference>
<evidence type="ECO:0000313" key="1">
    <source>
        <dbReference type="EnsemblPlants" id="Solyc01g058200.3.1.1"/>
    </source>
</evidence>
<dbReference type="AlphaFoldDB" id="A0A3Q7EF06"/>
<sequence length="33" mass="3912">DLYKEIFGLHDPAFISWLIDDLIVNLKVIKILR</sequence>
<dbReference type="EnsemblPlants" id="Solyc01g058200.3.1">
    <property type="protein sequence ID" value="Solyc01g058200.3.1.1"/>
    <property type="gene ID" value="Solyc01g058200.3"/>
</dbReference>
<keyword evidence="2" id="KW-1185">Reference proteome</keyword>
<name>A0A3Q7EF06_SOLLC</name>
<dbReference type="Gramene" id="Solyc01g058200.3.1">
    <property type="protein sequence ID" value="Solyc01g058200.3.1.1"/>
    <property type="gene ID" value="Solyc01g058200.3"/>
</dbReference>
<proteinExistence type="predicted"/>
<evidence type="ECO:0000313" key="2">
    <source>
        <dbReference type="Proteomes" id="UP000004994"/>
    </source>
</evidence>
<organism evidence="1">
    <name type="scientific">Solanum lycopersicum</name>
    <name type="common">Tomato</name>
    <name type="synonym">Lycopersicon esculentum</name>
    <dbReference type="NCBI Taxonomy" id="4081"/>
    <lineage>
        <taxon>Eukaryota</taxon>
        <taxon>Viridiplantae</taxon>
        <taxon>Streptophyta</taxon>
        <taxon>Embryophyta</taxon>
        <taxon>Tracheophyta</taxon>
        <taxon>Spermatophyta</taxon>
        <taxon>Magnoliopsida</taxon>
        <taxon>eudicotyledons</taxon>
        <taxon>Gunneridae</taxon>
        <taxon>Pentapetalae</taxon>
        <taxon>asterids</taxon>
        <taxon>lamiids</taxon>
        <taxon>Solanales</taxon>
        <taxon>Solanaceae</taxon>
        <taxon>Solanoideae</taxon>
        <taxon>Solaneae</taxon>
        <taxon>Solanum</taxon>
        <taxon>Solanum subgen. Lycopersicon</taxon>
    </lineage>
</organism>
<protein>
    <submittedName>
        <fullName evidence="1">Uncharacterized protein</fullName>
    </submittedName>
</protein>